<reference evidence="4 5" key="1">
    <citation type="submission" date="2021-05" db="EMBL/GenBank/DDBJ databases">
        <title>A Polyphasic approach of four new species of the genus Ohtaekwangia: Ohtaekwangia histidinii sp. nov., Ohtaekwangia cretensis sp. nov., Ohtaekwangia indiensis sp. nov., Ohtaekwangia reichenbachii sp. nov. from diverse environment.</title>
        <authorList>
            <person name="Octaviana S."/>
        </authorList>
    </citation>
    <scope>NUCLEOTIDE SEQUENCE [LARGE SCALE GENOMIC DNA]</scope>
    <source>
        <strain evidence="4 5">PWU37</strain>
    </source>
</reference>
<evidence type="ECO:0000256" key="1">
    <source>
        <dbReference type="ARBA" id="ARBA00022553"/>
    </source>
</evidence>
<dbReference type="Gene3D" id="3.40.50.2300">
    <property type="match status" value="1"/>
</dbReference>
<dbReference type="Pfam" id="PF00072">
    <property type="entry name" value="Response_reg"/>
    <property type="match status" value="1"/>
</dbReference>
<feature type="modified residue" description="4-aspartylphosphate" evidence="2">
    <location>
        <position position="74"/>
    </location>
</feature>
<dbReference type="PROSITE" id="PS50110">
    <property type="entry name" value="RESPONSE_REGULATORY"/>
    <property type="match status" value="1"/>
</dbReference>
<keyword evidence="5" id="KW-1185">Reference proteome</keyword>
<dbReference type="Proteomes" id="UP001319180">
    <property type="component" value="Unassembled WGS sequence"/>
</dbReference>
<sequence length="159" mass="17214">MRERNLSVTTSPALYPEPAGKSRKTKILIADDDQDMLSILCKVLQDKGYEVLGLPSATAIIDGLHEEPDLFILDKTMDVIDGIAVSKYLRLKSGGRRIPIIMISGSDSQARAKAAGVDCYLEKPVDIGRLLAAIQHHTGDTQSIAIDRNALPDSARLCG</sequence>
<feature type="domain" description="Response regulatory" evidence="3">
    <location>
        <begin position="26"/>
        <end position="138"/>
    </location>
</feature>
<evidence type="ECO:0000259" key="3">
    <source>
        <dbReference type="PROSITE" id="PS50110"/>
    </source>
</evidence>
<dbReference type="PANTHER" id="PTHR44591">
    <property type="entry name" value="STRESS RESPONSE REGULATOR PROTEIN 1"/>
    <property type="match status" value="1"/>
</dbReference>
<keyword evidence="1 2" id="KW-0597">Phosphoprotein</keyword>
<proteinExistence type="predicted"/>
<evidence type="ECO:0000313" key="4">
    <source>
        <dbReference type="EMBL" id="MBT1687893.1"/>
    </source>
</evidence>
<dbReference type="AlphaFoldDB" id="A0AAP2GJE2"/>
<dbReference type="SUPFAM" id="SSF52172">
    <property type="entry name" value="CheY-like"/>
    <property type="match status" value="1"/>
</dbReference>
<dbReference type="InterPro" id="IPR011006">
    <property type="entry name" value="CheY-like_superfamily"/>
</dbReference>
<dbReference type="EMBL" id="JAHESC010000021">
    <property type="protein sequence ID" value="MBT1687893.1"/>
    <property type="molecule type" value="Genomic_DNA"/>
</dbReference>
<dbReference type="SMART" id="SM00448">
    <property type="entry name" value="REC"/>
    <property type="match status" value="1"/>
</dbReference>
<organism evidence="4 5">
    <name type="scientific">Dawidia soli</name>
    <dbReference type="NCBI Taxonomy" id="2782352"/>
    <lineage>
        <taxon>Bacteria</taxon>
        <taxon>Pseudomonadati</taxon>
        <taxon>Bacteroidota</taxon>
        <taxon>Cytophagia</taxon>
        <taxon>Cytophagales</taxon>
        <taxon>Chryseotaleaceae</taxon>
        <taxon>Dawidia</taxon>
    </lineage>
</organism>
<accession>A0AAP2GJE2</accession>
<dbReference type="InterPro" id="IPR001789">
    <property type="entry name" value="Sig_transdc_resp-reg_receiver"/>
</dbReference>
<gene>
    <name evidence="4" type="ORF">KK078_15090</name>
</gene>
<dbReference type="GO" id="GO:0000160">
    <property type="term" value="P:phosphorelay signal transduction system"/>
    <property type="evidence" value="ECO:0007669"/>
    <property type="project" value="InterPro"/>
</dbReference>
<dbReference type="InterPro" id="IPR050595">
    <property type="entry name" value="Bact_response_regulator"/>
</dbReference>
<comment type="caution">
    <text evidence="4">The sequence shown here is derived from an EMBL/GenBank/DDBJ whole genome shotgun (WGS) entry which is preliminary data.</text>
</comment>
<dbReference type="PANTHER" id="PTHR44591:SF3">
    <property type="entry name" value="RESPONSE REGULATORY DOMAIN-CONTAINING PROTEIN"/>
    <property type="match status" value="1"/>
</dbReference>
<evidence type="ECO:0000313" key="5">
    <source>
        <dbReference type="Proteomes" id="UP001319180"/>
    </source>
</evidence>
<dbReference type="RefSeq" id="WP_254091122.1">
    <property type="nucleotide sequence ID" value="NZ_JAHESC010000021.1"/>
</dbReference>
<protein>
    <submittedName>
        <fullName evidence="4">Response regulator</fullName>
    </submittedName>
</protein>
<name>A0AAP2GJE2_9BACT</name>
<evidence type="ECO:0000256" key="2">
    <source>
        <dbReference type="PROSITE-ProRule" id="PRU00169"/>
    </source>
</evidence>